<dbReference type="RefSeq" id="XP_071914026.1">
    <property type="nucleotide sequence ID" value="XM_072057925.1"/>
</dbReference>
<dbReference type="Pfam" id="PF13966">
    <property type="entry name" value="zf-RVT"/>
    <property type="match status" value="1"/>
</dbReference>
<dbReference type="SUPFAM" id="SSF56672">
    <property type="entry name" value="DNA/RNA polymerases"/>
    <property type="match status" value="1"/>
</dbReference>
<sequence length="1082" mass="123750">MDSLWYLKKLKVDYNVKLLVLLEPMLEEGRLDYVKRLVGFTSTISLVEVYARCTWVARRPLWSAMESLASSRQGSWMLAGDFNIIAEASERLVGGAPPNARNMEDFNQTLFNCGLTAVEFEGPKYTWTNGTVWQRLDRVVINQEWAEMYTVTRVLHLARGRSDHAPLVIKYGSGRQGRLAFRYLSWGRSRGMGRGRPVTHDVRFLSKTVGVRNKLRVWNKEVFRNIGTRVAELKREMRTAEMQYDTEGDANTAYFHSVVRQRWASNYISGIRSTTGQWLTEAEGIKSSAASFFESLFSSDRDTDRHPVLPFALPQVSPGDNEKLLALPTMTEVREVVFLISPDSAPGPDGFGSGFYQACWEIIKDGLVAAIQDYFKGGWLPKGVTSTLIVLILKVEGASRWQDIRPISLCNVSSKIISKLVSSRLNQLLPQLISPWQSGFVPGRQIMDNILLTQEHAKELDRRLEVPNLMLKLNMEKAYDRVEWSFLFFMLRSFGFQEPAVDLIFRLVANNWFFVLVNGEPAGFFKSTRGVRQGDSISPGLFVLVAEFFDKGLYSLFQQGRHRFFQAGGIKISYLAFADDVIIFTRLARETLEAVRDFFKQYQQYSGQKINVVNSGFMCSSGVSKAQVELVSSILGFQRQFFPLVYLGVPISLGRCSSIAFDGILAKVRARICHWSGKLLSMGEKLILIKHVLNSMPLYLLQVLKPPKAVLVALGRLFNSFLWDKSKNDKRTHWASWEKLYFPTEEGGLGVRLLDDMVKAFSYKLWWRLRQRGSLWSDFMFSKYIGNQYPLQADVARPTGTWKRLLGIREVAEAQISWSLRPGMVDFWLDTCCELDPLSALIPAESDRPHFLVAEFLGRDGWNRDRLLHWLPANLVDLIVEIPFDLDGQDQILWAKSVTGQFSLTSAWELCRQRRGGFSMTKMVWNKGTPLKFSLFVWRLLNNFVSLDSMMRRRGLPLVSRCSCCLEQAESLPHLFVNGPIAREVWGHFASMFGILHWPPDDIQLLWRKRATLLSHIPAHHIRCVLPLVVTWFIWRGRNKARFEGQDFSARGVIVEVSNFLHDLGRANMLDKAQFHSDRDCE</sequence>
<evidence type="ECO:0000313" key="2">
    <source>
        <dbReference type="Proteomes" id="UP001652660"/>
    </source>
</evidence>
<accession>A0ABM4V3B5</accession>
<evidence type="ECO:0000313" key="3">
    <source>
        <dbReference type="RefSeq" id="XP_071914026.1"/>
    </source>
</evidence>
<name>A0ABM4V3B5_COFAR</name>
<dbReference type="CDD" id="cd01650">
    <property type="entry name" value="RT_nLTR_like"/>
    <property type="match status" value="1"/>
</dbReference>
<dbReference type="InterPro" id="IPR000477">
    <property type="entry name" value="RT_dom"/>
</dbReference>
<organism evidence="2 3">
    <name type="scientific">Coffea arabica</name>
    <name type="common">Arabian coffee</name>
    <dbReference type="NCBI Taxonomy" id="13443"/>
    <lineage>
        <taxon>Eukaryota</taxon>
        <taxon>Viridiplantae</taxon>
        <taxon>Streptophyta</taxon>
        <taxon>Embryophyta</taxon>
        <taxon>Tracheophyta</taxon>
        <taxon>Spermatophyta</taxon>
        <taxon>Magnoliopsida</taxon>
        <taxon>eudicotyledons</taxon>
        <taxon>Gunneridae</taxon>
        <taxon>Pentapetalae</taxon>
        <taxon>asterids</taxon>
        <taxon>lamiids</taxon>
        <taxon>Gentianales</taxon>
        <taxon>Rubiaceae</taxon>
        <taxon>Ixoroideae</taxon>
        <taxon>Gardenieae complex</taxon>
        <taxon>Bertiereae - Coffeeae clade</taxon>
        <taxon>Coffeeae</taxon>
        <taxon>Coffea</taxon>
    </lineage>
</organism>
<dbReference type="PANTHER" id="PTHR33116:SF82">
    <property type="entry name" value="RNASE H FAMILY PROTEIN"/>
    <property type="match status" value="1"/>
</dbReference>
<keyword evidence="2" id="KW-1185">Reference proteome</keyword>
<dbReference type="PROSITE" id="PS50878">
    <property type="entry name" value="RT_POL"/>
    <property type="match status" value="1"/>
</dbReference>
<dbReference type="SUPFAM" id="SSF56219">
    <property type="entry name" value="DNase I-like"/>
    <property type="match status" value="1"/>
</dbReference>
<dbReference type="InterPro" id="IPR026960">
    <property type="entry name" value="RVT-Znf"/>
</dbReference>
<dbReference type="InterPro" id="IPR043502">
    <property type="entry name" value="DNA/RNA_pol_sf"/>
</dbReference>
<proteinExistence type="predicted"/>
<reference evidence="3" key="1">
    <citation type="submission" date="2025-08" db="UniProtKB">
        <authorList>
            <consortium name="RefSeq"/>
        </authorList>
    </citation>
    <scope>IDENTIFICATION</scope>
    <source>
        <tissue evidence="3">Leaves</tissue>
    </source>
</reference>
<dbReference type="Pfam" id="PF00078">
    <property type="entry name" value="RVT_1"/>
    <property type="match status" value="1"/>
</dbReference>
<feature type="domain" description="Reverse transcriptase" evidence="1">
    <location>
        <begin position="373"/>
        <end position="651"/>
    </location>
</feature>
<evidence type="ECO:0000259" key="1">
    <source>
        <dbReference type="PROSITE" id="PS50878"/>
    </source>
</evidence>
<dbReference type="GeneID" id="113699757"/>
<protein>
    <recommendedName>
        <fullName evidence="1">Reverse transcriptase domain-containing protein</fullName>
    </recommendedName>
</protein>
<dbReference type="PANTHER" id="PTHR33116">
    <property type="entry name" value="REVERSE TRANSCRIPTASE ZINC-BINDING DOMAIN-CONTAINING PROTEIN-RELATED-RELATED"/>
    <property type="match status" value="1"/>
</dbReference>
<dbReference type="InterPro" id="IPR036691">
    <property type="entry name" value="Endo/exonu/phosph_ase_sf"/>
</dbReference>
<gene>
    <name evidence="3" type="primary">LOC113699757</name>
</gene>
<dbReference type="Gene3D" id="3.60.10.10">
    <property type="entry name" value="Endonuclease/exonuclease/phosphatase"/>
    <property type="match status" value="1"/>
</dbReference>
<dbReference type="Proteomes" id="UP001652660">
    <property type="component" value="Chromosome 7c"/>
</dbReference>